<proteinExistence type="inferred from homology"/>
<protein>
    <recommendedName>
        <fullName evidence="7">Lysozyme</fullName>
    </recommendedName>
</protein>
<dbReference type="SMART" id="SM00641">
    <property type="entry name" value="Glyco_25"/>
    <property type="match status" value="1"/>
</dbReference>
<dbReference type="PANTHER" id="PTHR34135">
    <property type="entry name" value="LYSOZYME"/>
    <property type="match status" value="1"/>
</dbReference>
<evidence type="ECO:0000313" key="6">
    <source>
        <dbReference type="Proteomes" id="UP001500979"/>
    </source>
</evidence>
<evidence type="ECO:0000256" key="4">
    <source>
        <dbReference type="SAM" id="SignalP"/>
    </source>
</evidence>
<keyword evidence="4" id="KW-0732">Signal</keyword>
<keyword evidence="6" id="KW-1185">Reference proteome</keyword>
<dbReference type="Gene3D" id="3.20.20.80">
    <property type="entry name" value="Glycosidases"/>
    <property type="match status" value="1"/>
</dbReference>
<feature type="signal peptide" evidence="4">
    <location>
        <begin position="1"/>
        <end position="30"/>
    </location>
</feature>
<dbReference type="InterPro" id="IPR018077">
    <property type="entry name" value="Glyco_hydro_fam25_subgr"/>
</dbReference>
<dbReference type="EMBL" id="BAAAUX010000010">
    <property type="protein sequence ID" value="GAA2783852.1"/>
    <property type="molecule type" value="Genomic_DNA"/>
</dbReference>
<name>A0ABN3V9N9_9PSEU</name>
<keyword evidence="2" id="KW-0378">Hydrolase</keyword>
<keyword evidence="3" id="KW-0326">Glycosidase</keyword>
<dbReference type="RefSeq" id="WP_344678971.1">
    <property type="nucleotide sequence ID" value="NZ_BAAAUX010000010.1"/>
</dbReference>
<reference evidence="5 6" key="1">
    <citation type="journal article" date="2019" name="Int. J. Syst. Evol. Microbiol.">
        <title>The Global Catalogue of Microorganisms (GCM) 10K type strain sequencing project: providing services to taxonomists for standard genome sequencing and annotation.</title>
        <authorList>
            <consortium name="The Broad Institute Genomics Platform"/>
            <consortium name="The Broad Institute Genome Sequencing Center for Infectious Disease"/>
            <person name="Wu L."/>
            <person name="Ma J."/>
        </authorList>
    </citation>
    <scope>NUCLEOTIDE SEQUENCE [LARGE SCALE GENOMIC DNA]</scope>
    <source>
        <strain evidence="5 6">JCM 9383</strain>
    </source>
</reference>
<comment type="similarity">
    <text evidence="1">Belongs to the glycosyl hydrolase 25 family.</text>
</comment>
<evidence type="ECO:0000256" key="2">
    <source>
        <dbReference type="ARBA" id="ARBA00022801"/>
    </source>
</evidence>
<dbReference type="PANTHER" id="PTHR34135:SF2">
    <property type="entry name" value="LYSOZYME"/>
    <property type="match status" value="1"/>
</dbReference>
<dbReference type="InterPro" id="IPR017853">
    <property type="entry name" value="GH"/>
</dbReference>
<comment type="caution">
    <text evidence="5">The sequence shown here is derived from an EMBL/GenBank/DDBJ whole genome shotgun (WGS) entry which is preliminary data.</text>
</comment>
<accession>A0ABN3V9N9</accession>
<dbReference type="Proteomes" id="UP001500979">
    <property type="component" value="Unassembled WGS sequence"/>
</dbReference>
<dbReference type="Pfam" id="PF01183">
    <property type="entry name" value="Glyco_hydro_25"/>
    <property type="match status" value="1"/>
</dbReference>
<evidence type="ECO:0008006" key="7">
    <source>
        <dbReference type="Google" id="ProtNLM"/>
    </source>
</evidence>
<feature type="chain" id="PRO_5046254665" description="Lysozyme" evidence="4">
    <location>
        <begin position="31"/>
        <end position="241"/>
    </location>
</feature>
<gene>
    <name evidence="5" type="ORF">GCM10010470_17350</name>
</gene>
<dbReference type="PROSITE" id="PS51904">
    <property type="entry name" value="GLYCOSYL_HYDROL_F25_2"/>
    <property type="match status" value="1"/>
</dbReference>
<organism evidence="5 6">
    <name type="scientific">Saccharopolyspora taberi</name>
    <dbReference type="NCBI Taxonomy" id="60895"/>
    <lineage>
        <taxon>Bacteria</taxon>
        <taxon>Bacillati</taxon>
        <taxon>Actinomycetota</taxon>
        <taxon>Actinomycetes</taxon>
        <taxon>Pseudonocardiales</taxon>
        <taxon>Pseudonocardiaceae</taxon>
        <taxon>Saccharopolyspora</taxon>
    </lineage>
</organism>
<evidence type="ECO:0000256" key="1">
    <source>
        <dbReference type="ARBA" id="ARBA00010646"/>
    </source>
</evidence>
<dbReference type="SUPFAM" id="SSF51445">
    <property type="entry name" value="(Trans)glycosidases"/>
    <property type="match status" value="1"/>
</dbReference>
<evidence type="ECO:0000313" key="5">
    <source>
        <dbReference type="EMBL" id="GAA2783852.1"/>
    </source>
</evidence>
<sequence>MRKQLLGRNLLTAVAAAVAVLGLTTGAAQADAQALGIDVSNHNGKVDFEKVKKDGRDFAFVLATDGQSFTSDLFDSQYSGAGKAGLFRAGYHFARPDGSAAKQASRFLEVVGYRNDGKSLPPVLDMEANPNGATCYGLDHGQMKEWISTFVGEVRKQTGREAIIYTSPSFWKECTGNSKAFERNPLWIAEWDVDQPSRIGGWPEYTFWQYSDSGSVDGVSGAVDVNRFNGGVADLERFAKG</sequence>
<dbReference type="InterPro" id="IPR002053">
    <property type="entry name" value="Glyco_hydro_25"/>
</dbReference>
<evidence type="ECO:0000256" key="3">
    <source>
        <dbReference type="ARBA" id="ARBA00023295"/>
    </source>
</evidence>